<proteinExistence type="predicted"/>
<sequence>MGRVGGARGEVHEERPVGGQCLLLSDPAEGLVGHVRHEMVTLLGRAVHLDRRGALVQTRIPLVSLATDKPVEVFETTAAAGPRVERPDRAGLPDRDFVALAELGGVVAVEL</sequence>
<dbReference type="AlphaFoldDB" id="A0A916PH44"/>
<gene>
    <name evidence="1" type="ORF">ERS007739_03901</name>
</gene>
<name>A0A916PH44_MYCTX</name>
<dbReference type="Proteomes" id="UP000039021">
    <property type="component" value="Unassembled WGS sequence"/>
</dbReference>
<accession>A0A916PH44</accession>
<protein>
    <submittedName>
        <fullName evidence="1">Uncharacterized protein</fullName>
    </submittedName>
</protein>
<organism evidence="1 2">
    <name type="scientific">Mycobacterium tuberculosis</name>
    <dbReference type="NCBI Taxonomy" id="1773"/>
    <lineage>
        <taxon>Bacteria</taxon>
        <taxon>Bacillati</taxon>
        <taxon>Actinomycetota</taxon>
        <taxon>Actinomycetes</taxon>
        <taxon>Mycobacteriales</taxon>
        <taxon>Mycobacteriaceae</taxon>
        <taxon>Mycobacterium</taxon>
        <taxon>Mycobacterium tuberculosis complex</taxon>
    </lineage>
</organism>
<reference evidence="2" key="1">
    <citation type="submission" date="2015-03" db="EMBL/GenBank/DDBJ databases">
        <authorList>
            <consortium name="Pathogen Informatics"/>
        </authorList>
    </citation>
    <scope>NUCLEOTIDE SEQUENCE [LARGE SCALE GENOMIC DNA]</scope>
    <source>
        <strain evidence="2">N09902308</strain>
    </source>
</reference>
<evidence type="ECO:0000313" key="1">
    <source>
        <dbReference type="EMBL" id="COZ56611.1"/>
    </source>
</evidence>
<dbReference type="EMBL" id="CSBK01002179">
    <property type="protein sequence ID" value="COZ56611.1"/>
    <property type="molecule type" value="Genomic_DNA"/>
</dbReference>
<comment type="caution">
    <text evidence="1">The sequence shown here is derived from an EMBL/GenBank/DDBJ whole genome shotgun (WGS) entry which is preliminary data.</text>
</comment>
<evidence type="ECO:0000313" key="2">
    <source>
        <dbReference type="Proteomes" id="UP000039021"/>
    </source>
</evidence>